<dbReference type="SMART" id="SM00774">
    <property type="entry name" value="WRKY"/>
    <property type="match status" value="1"/>
</dbReference>
<dbReference type="InterPro" id="IPR036576">
    <property type="entry name" value="WRKY_dom_sf"/>
</dbReference>
<evidence type="ECO:0000256" key="2">
    <source>
        <dbReference type="ARBA" id="ARBA00008189"/>
    </source>
</evidence>
<evidence type="ECO:0000313" key="9">
    <source>
        <dbReference type="EMBL" id="KAJ8479919.1"/>
    </source>
</evidence>
<proteinExistence type="inferred from homology"/>
<protein>
    <recommendedName>
        <fullName evidence="8">WRKY domain-containing protein</fullName>
    </recommendedName>
</protein>
<reference evidence="9 10" key="1">
    <citation type="submission" date="2022-12" db="EMBL/GenBank/DDBJ databases">
        <title>Chromosome-scale assembly of the Ensete ventricosum genome.</title>
        <authorList>
            <person name="Dussert Y."/>
            <person name="Stocks J."/>
            <person name="Wendawek A."/>
            <person name="Woldeyes F."/>
            <person name="Nichols R.A."/>
            <person name="Borrell J.S."/>
        </authorList>
    </citation>
    <scope>NUCLEOTIDE SEQUENCE [LARGE SCALE GENOMIC DNA]</scope>
    <source>
        <strain evidence="10">cv. Maze</strain>
        <tissue evidence="9">Seeds</tissue>
    </source>
</reference>
<dbReference type="PROSITE" id="PS50811">
    <property type="entry name" value="WRKY"/>
    <property type="match status" value="1"/>
</dbReference>
<dbReference type="GO" id="GO:0005634">
    <property type="term" value="C:nucleus"/>
    <property type="evidence" value="ECO:0007669"/>
    <property type="project" value="UniProtKB-SubCell"/>
</dbReference>
<comment type="caution">
    <text evidence="9">The sequence shown here is derived from an EMBL/GenBank/DDBJ whole genome shotgun (WGS) entry which is preliminary data.</text>
</comment>
<dbReference type="GO" id="GO:0051707">
    <property type="term" value="P:response to other organism"/>
    <property type="evidence" value="ECO:0007669"/>
    <property type="project" value="UniProtKB-ARBA"/>
</dbReference>
<evidence type="ECO:0000256" key="3">
    <source>
        <dbReference type="ARBA" id="ARBA00023015"/>
    </source>
</evidence>
<keyword evidence="6" id="KW-0539">Nucleus</keyword>
<dbReference type="EMBL" id="JAQQAF010000006">
    <property type="protein sequence ID" value="KAJ8479919.1"/>
    <property type="molecule type" value="Genomic_DNA"/>
</dbReference>
<dbReference type="AlphaFoldDB" id="A0AAV8QX89"/>
<keyword evidence="3" id="KW-0805">Transcription regulation</keyword>
<dbReference type="GO" id="GO:0043565">
    <property type="term" value="F:sequence-specific DNA binding"/>
    <property type="evidence" value="ECO:0007669"/>
    <property type="project" value="InterPro"/>
</dbReference>
<evidence type="ECO:0000256" key="6">
    <source>
        <dbReference type="ARBA" id="ARBA00023242"/>
    </source>
</evidence>
<dbReference type="PANTHER" id="PTHR31429">
    <property type="entry name" value="WRKY TRANSCRIPTION FACTOR 36-RELATED"/>
    <property type="match status" value="1"/>
</dbReference>
<name>A0AAV8QX89_ENSVE</name>
<evidence type="ECO:0000259" key="8">
    <source>
        <dbReference type="PROSITE" id="PS50811"/>
    </source>
</evidence>
<dbReference type="Proteomes" id="UP001222027">
    <property type="component" value="Unassembled WGS sequence"/>
</dbReference>
<dbReference type="Pfam" id="PF03106">
    <property type="entry name" value="WRKY"/>
    <property type="match status" value="1"/>
</dbReference>
<evidence type="ECO:0000256" key="5">
    <source>
        <dbReference type="ARBA" id="ARBA00023163"/>
    </source>
</evidence>
<evidence type="ECO:0000256" key="4">
    <source>
        <dbReference type="ARBA" id="ARBA00023125"/>
    </source>
</evidence>
<dbReference type="InterPro" id="IPR044810">
    <property type="entry name" value="WRKY_plant"/>
</dbReference>
<dbReference type="GO" id="GO:0003700">
    <property type="term" value="F:DNA-binding transcription factor activity"/>
    <property type="evidence" value="ECO:0007669"/>
    <property type="project" value="InterPro"/>
</dbReference>
<dbReference type="SUPFAM" id="SSF118290">
    <property type="entry name" value="WRKY DNA-binding domain"/>
    <property type="match status" value="1"/>
</dbReference>
<comment type="similarity">
    <text evidence="2">Belongs to the WRKY group II-a family.</text>
</comment>
<evidence type="ECO:0000256" key="1">
    <source>
        <dbReference type="ARBA" id="ARBA00004123"/>
    </source>
</evidence>
<dbReference type="FunFam" id="2.20.25.80:FF:000008">
    <property type="entry name" value="WRKY transcription factor 40"/>
    <property type="match status" value="1"/>
</dbReference>
<feature type="region of interest" description="Disordered" evidence="7">
    <location>
        <begin position="1"/>
        <end position="21"/>
    </location>
</feature>
<dbReference type="Gene3D" id="2.20.25.80">
    <property type="entry name" value="WRKY domain"/>
    <property type="match status" value="1"/>
</dbReference>
<keyword evidence="4" id="KW-0238">DNA-binding</keyword>
<dbReference type="PANTHER" id="PTHR31429:SF3">
    <property type="entry name" value="WRKY TRANSCRIPTION FACTOR 40-RELATED"/>
    <property type="match status" value="1"/>
</dbReference>
<sequence length="263" mass="29194">MGSNWIHPSSPGLGPRRSPDRAPVGVLEAMLNQISEENRRLTEMVSDMYTNHSALRRRLSDLASVATCEKGPAPPKRKRVDCDKHAASDDEHGCKRSREEDAMAKTSKIYVRTVPSDPSLVVMDGYRWRKYGQKVTRDNPFPRAYFRCSFAPSCHVKKKVQRSAEDKSLLVATYEGVHNHKHPSSLDEVYALMCPSIMNSSAPSIDPVVTRQPDVDRGLGEIDSPKFDGALVEQMVATLTKDPNFTAAVAAAISDRIPRHPPT</sequence>
<gene>
    <name evidence="9" type="ORF">OPV22_023646</name>
</gene>
<keyword evidence="10" id="KW-1185">Reference proteome</keyword>
<organism evidence="9 10">
    <name type="scientific">Ensete ventricosum</name>
    <name type="common">Abyssinian banana</name>
    <name type="synonym">Musa ensete</name>
    <dbReference type="NCBI Taxonomy" id="4639"/>
    <lineage>
        <taxon>Eukaryota</taxon>
        <taxon>Viridiplantae</taxon>
        <taxon>Streptophyta</taxon>
        <taxon>Embryophyta</taxon>
        <taxon>Tracheophyta</taxon>
        <taxon>Spermatophyta</taxon>
        <taxon>Magnoliopsida</taxon>
        <taxon>Liliopsida</taxon>
        <taxon>Zingiberales</taxon>
        <taxon>Musaceae</taxon>
        <taxon>Ensete</taxon>
    </lineage>
</organism>
<keyword evidence="5" id="KW-0804">Transcription</keyword>
<comment type="subcellular location">
    <subcellularLocation>
        <location evidence="1">Nucleus</location>
    </subcellularLocation>
</comment>
<feature type="domain" description="WRKY" evidence="8">
    <location>
        <begin position="124"/>
        <end position="183"/>
    </location>
</feature>
<evidence type="ECO:0000313" key="10">
    <source>
        <dbReference type="Proteomes" id="UP001222027"/>
    </source>
</evidence>
<accession>A0AAV8QX89</accession>
<dbReference type="InterPro" id="IPR003657">
    <property type="entry name" value="WRKY_dom"/>
</dbReference>
<evidence type="ECO:0000256" key="7">
    <source>
        <dbReference type="SAM" id="MobiDB-lite"/>
    </source>
</evidence>